<feature type="chain" id="PRO_5043651988" evidence="1">
    <location>
        <begin position="20"/>
        <end position="103"/>
    </location>
</feature>
<comment type="caution">
    <text evidence="2">The sequence shown here is derived from an EMBL/GenBank/DDBJ whole genome shotgun (WGS) entry which is preliminary data.</text>
</comment>
<proteinExistence type="predicted"/>
<feature type="signal peptide" evidence="1">
    <location>
        <begin position="1"/>
        <end position="19"/>
    </location>
</feature>
<evidence type="ECO:0000313" key="2">
    <source>
        <dbReference type="EMBL" id="GFN76799.1"/>
    </source>
</evidence>
<dbReference type="AlphaFoldDB" id="A0AAV3Y1L4"/>
<dbReference type="EMBL" id="BLXT01000407">
    <property type="protein sequence ID" value="GFN76799.1"/>
    <property type="molecule type" value="Genomic_DNA"/>
</dbReference>
<name>A0AAV3Y1L4_9GAST</name>
<organism evidence="2 3">
    <name type="scientific">Plakobranchus ocellatus</name>
    <dbReference type="NCBI Taxonomy" id="259542"/>
    <lineage>
        <taxon>Eukaryota</taxon>
        <taxon>Metazoa</taxon>
        <taxon>Spiralia</taxon>
        <taxon>Lophotrochozoa</taxon>
        <taxon>Mollusca</taxon>
        <taxon>Gastropoda</taxon>
        <taxon>Heterobranchia</taxon>
        <taxon>Euthyneura</taxon>
        <taxon>Panpulmonata</taxon>
        <taxon>Sacoglossa</taxon>
        <taxon>Placobranchoidea</taxon>
        <taxon>Plakobranchidae</taxon>
        <taxon>Plakobranchus</taxon>
    </lineage>
</organism>
<reference evidence="2 3" key="1">
    <citation type="journal article" date="2021" name="Elife">
        <title>Chloroplast acquisition without the gene transfer in kleptoplastic sea slugs, Plakobranchus ocellatus.</title>
        <authorList>
            <person name="Maeda T."/>
            <person name="Takahashi S."/>
            <person name="Yoshida T."/>
            <person name="Shimamura S."/>
            <person name="Takaki Y."/>
            <person name="Nagai Y."/>
            <person name="Toyoda A."/>
            <person name="Suzuki Y."/>
            <person name="Arimoto A."/>
            <person name="Ishii H."/>
            <person name="Satoh N."/>
            <person name="Nishiyama T."/>
            <person name="Hasebe M."/>
            <person name="Maruyama T."/>
            <person name="Minagawa J."/>
            <person name="Obokata J."/>
            <person name="Shigenobu S."/>
        </authorList>
    </citation>
    <scope>NUCLEOTIDE SEQUENCE [LARGE SCALE GENOMIC DNA]</scope>
</reference>
<evidence type="ECO:0000313" key="3">
    <source>
        <dbReference type="Proteomes" id="UP000735302"/>
    </source>
</evidence>
<sequence>MRTFGVFVSLVLVVTPVKAIGDEPTKFLGVGYNLLTGNPDGGLLSRGGIDPGLLYTRKVLDLSSHYAVQSESRRSCAQTRQTSVFYGGKSYQEKLKRGVSFGG</sequence>
<accession>A0AAV3Y1L4</accession>
<dbReference type="Proteomes" id="UP000735302">
    <property type="component" value="Unassembled WGS sequence"/>
</dbReference>
<gene>
    <name evidence="2" type="ORF">PoB_000330500</name>
</gene>
<keyword evidence="3" id="KW-1185">Reference proteome</keyword>
<evidence type="ECO:0000256" key="1">
    <source>
        <dbReference type="SAM" id="SignalP"/>
    </source>
</evidence>
<protein>
    <submittedName>
        <fullName evidence="2">MACPF domain-containing protein 8</fullName>
    </submittedName>
</protein>
<keyword evidence="1" id="KW-0732">Signal</keyword>